<feature type="compositionally biased region" description="Basic and acidic residues" evidence="1">
    <location>
        <begin position="502"/>
        <end position="537"/>
    </location>
</feature>
<proteinExistence type="predicted"/>
<dbReference type="AlphaFoldDB" id="A0A0F9ML34"/>
<dbReference type="EMBL" id="LAZR01005424">
    <property type="protein sequence ID" value="KKN00047.1"/>
    <property type="molecule type" value="Genomic_DNA"/>
</dbReference>
<feature type="non-terminal residue" evidence="2">
    <location>
        <position position="1199"/>
    </location>
</feature>
<feature type="compositionally biased region" description="Basic and acidic residues" evidence="1">
    <location>
        <begin position="737"/>
        <end position="746"/>
    </location>
</feature>
<accession>A0A0F9ML34</accession>
<feature type="region of interest" description="Disordered" evidence="1">
    <location>
        <begin position="669"/>
        <end position="691"/>
    </location>
</feature>
<protein>
    <submittedName>
        <fullName evidence="2">Uncharacterized protein</fullName>
    </submittedName>
</protein>
<feature type="region of interest" description="Disordered" evidence="1">
    <location>
        <begin position="1"/>
        <end position="50"/>
    </location>
</feature>
<feature type="region of interest" description="Disordered" evidence="1">
    <location>
        <begin position="717"/>
        <end position="746"/>
    </location>
</feature>
<evidence type="ECO:0000313" key="2">
    <source>
        <dbReference type="EMBL" id="KKN00047.1"/>
    </source>
</evidence>
<sequence>MTSALVDNWSPPVVEEELDLPEPKPRRVLSSRDFPDLALPEQEEQQPLGILPVFVDEGPLVGKKPQPESEIESEPLGLLGQFADAEQPEPEPERPGLLRRAADAFFRPTIDFKSSLFDETGIERDIIKAAEAELVFETTQFENEIREQAGEPPITKEEAIRQAFSDRRTVQAMEAKVRSIVTGKFQKDLPLEDYPTVQSPEARRLIENAQFGQKALAEKSMPPAEGLVETIAGTPGAVANFVGALLVLKRPFGRLLKKPSTRNLFKDADLAKVEAITSFEFVDQVFQAAAGQEPEIGRGATLALLLGATGRISSRLLRSGATGGAFAVATGGTDDAGLQETANQFVVGLLLGLGGSGQSKRLRQHARQVKAALLSPEGLDTLIRNRPKAAEKFAQLDRPSRADLKELTGIFGEGTNALLKPFNASDRASLAGRLFDEGIRREANAQARDVERGRRLEEGLVRSIAKLRRHGIRRQEAAVRPQEPEGAPEIRGDTGQPAEARLVPERVEVPRREDIQRESIPERAPRDRKAQEAREEVGPLTEQPSAKPPQAIEKPLRPSGLSTSATLFDTPQSRLQGYAWRLMGRKELDKLLAGEKTYGGGVAKRGNFLAPTPDSAAQFKQKGKVLVEFGGVVQAGEETVSNIIGRLNVTSIKRWNGANWVVEPIPKPTQQPIVPPKSKGLKPREEVAPTTELSPEALAAAKLVKLKAADKAVEKELTGKAKSKGLKEQPSSIEAPEAIKKSETPRLDAIEAQAKKDFREAALELGGGTLFSGPLPPVTVKLIISATKIAAIKAIRGGMKLQAAVLEALKSLSVRRDQVSNRTFREIVKQTRRIVVRTKVDPRFFDTDLKRFETNFVRSQRRVTPLPEDATPEQAKTFLQQTKRRLSQMVKFPDRVVEAREMSTEPVPEATLTKINKLLEEAKPVRAAAKVLAEQERSKREAKVRGALEEGRGLRAIHDAAIALKGKFPIPSFEPIGPKLESRELNAALNHIITSKLDMSGIERGGLGIAFWRMVDYGVLPDQSKLAQYERIFGPEFVKALVGKISFGNKALNIVGEVFGTFRPAITAYDLSATGRQAFELLTAHPVFAARAYVAQLRALASPEYADAMDRHLKTRDGAKLRKLVELAHTEFGDKPFRRSDKEELFRSNVFNLLNKAELHGAGNLLFPLKLHAKGIVASERAFTTFLNKLRADVFDSYA</sequence>
<evidence type="ECO:0000256" key="1">
    <source>
        <dbReference type="SAM" id="MobiDB-lite"/>
    </source>
</evidence>
<organism evidence="2">
    <name type="scientific">marine sediment metagenome</name>
    <dbReference type="NCBI Taxonomy" id="412755"/>
    <lineage>
        <taxon>unclassified sequences</taxon>
        <taxon>metagenomes</taxon>
        <taxon>ecological metagenomes</taxon>
    </lineage>
</organism>
<reference evidence="2" key="1">
    <citation type="journal article" date="2015" name="Nature">
        <title>Complex archaea that bridge the gap between prokaryotes and eukaryotes.</title>
        <authorList>
            <person name="Spang A."/>
            <person name="Saw J.H."/>
            <person name="Jorgensen S.L."/>
            <person name="Zaremba-Niedzwiedzka K."/>
            <person name="Martijn J."/>
            <person name="Lind A.E."/>
            <person name="van Eijk R."/>
            <person name="Schleper C."/>
            <person name="Guy L."/>
            <person name="Ettema T.J."/>
        </authorList>
    </citation>
    <scope>NUCLEOTIDE SEQUENCE</scope>
</reference>
<feature type="region of interest" description="Disordered" evidence="1">
    <location>
        <begin position="473"/>
        <end position="568"/>
    </location>
</feature>
<comment type="caution">
    <text evidence="2">The sequence shown here is derived from an EMBL/GenBank/DDBJ whole genome shotgun (WGS) entry which is preliminary data.</text>
</comment>
<gene>
    <name evidence="2" type="ORF">LCGC14_1141730</name>
</gene>
<name>A0A0F9ML34_9ZZZZ</name>